<organism evidence="1 2">
    <name type="scientific">Portunus trituberculatus</name>
    <name type="common">Swimming crab</name>
    <name type="synonym">Neptunus trituberculatus</name>
    <dbReference type="NCBI Taxonomy" id="210409"/>
    <lineage>
        <taxon>Eukaryota</taxon>
        <taxon>Metazoa</taxon>
        <taxon>Ecdysozoa</taxon>
        <taxon>Arthropoda</taxon>
        <taxon>Crustacea</taxon>
        <taxon>Multicrustacea</taxon>
        <taxon>Malacostraca</taxon>
        <taxon>Eumalacostraca</taxon>
        <taxon>Eucarida</taxon>
        <taxon>Decapoda</taxon>
        <taxon>Pleocyemata</taxon>
        <taxon>Brachyura</taxon>
        <taxon>Eubrachyura</taxon>
        <taxon>Portunoidea</taxon>
        <taxon>Portunidae</taxon>
        <taxon>Portuninae</taxon>
        <taxon>Portunus</taxon>
    </lineage>
</organism>
<evidence type="ECO:0000313" key="2">
    <source>
        <dbReference type="Proteomes" id="UP000324222"/>
    </source>
</evidence>
<reference evidence="1 2" key="1">
    <citation type="submission" date="2019-05" db="EMBL/GenBank/DDBJ databases">
        <title>Another draft genome of Portunus trituberculatus and its Hox gene families provides insights of decapod evolution.</title>
        <authorList>
            <person name="Jeong J.-H."/>
            <person name="Song I."/>
            <person name="Kim S."/>
            <person name="Choi T."/>
            <person name="Kim D."/>
            <person name="Ryu S."/>
            <person name="Kim W."/>
        </authorList>
    </citation>
    <scope>NUCLEOTIDE SEQUENCE [LARGE SCALE GENOMIC DNA]</scope>
    <source>
        <tissue evidence="1">Muscle</tissue>
    </source>
</reference>
<proteinExistence type="predicted"/>
<dbReference type="AlphaFoldDB" id="A0A5B7HYY4"/>
<gene>
    <name evidence="1" type="ORF">E2C01_072776</name>
</gene>
<sequence length="62" mass="7153">MHHHHATKTFPQAMNIHLTFFTRLKNSTLKSNEEKKQQKYHPAPSFLIPSSPAPRKVVALSF</sequence>
<accession>A0A5B7HYY4</accession>
<comment type="caution">
    <text evidence="1">The sequence shown here is derived from an EMBL/GenBank/DDBJ whole genome shotgun (WGS) entry which is preliminary data.</text>
</comment>
<protein>
    <submittedName>
        <fullName evidence="1">Uncharacterized protein</fullName>
    </submittedName>
</protein>
<keyword evidence="2" id="KW-1185">Reference proteome</keyword>
<evidence type="ECO:0000313" key="1">
    <source>
        <dbReference type="EMBL" id="MPC78291.1"/>
    </source>
</evidence>
<name>A0A5B7HYY4_PORTR</name>
<dbReference type="Proteomes" id="UP000324222">
    <property type="component" value="Unassembled WGS sequence"/>
</dbReference>
<dbReference type="EMBL" id="VSRR010048048">
    <property type="protein sequence ID" value="MPC78291.1"/>
    <property type="molecule type" value="Genomic_DNA"/>
</dbReference>